<accession>A0A8T0RUJ8</accession>
<dbReference type="EMBL" id="CM029046">
    <property type="protein sequence ID" value="KAG2588386.1"/>
    <property type="molecule type" value="Genomic_DNA"/>
</dbReference>
<sequence length="84" mass="10625">MSRTQTHSLLKTCQILCFWIRHFRMWRKTDNRRRKSLQVLLNKRNLWERLLPGLRRRLMHHWWWSKYFHRSCRECPATSCQDQA</sequence>
<protein>
    <submittedName>
        <fullName evidence="1">Uncharacterized protein</fullName>
    </submittedName>
</protein>
<dbReference type="AlphaFoldDB" id="A0A8T0RUJ8"/>
<evidence type="ECO:0000313" key="1">
    <source>
        <dbReference type="EMBL" id="KAG2588386.1"/>
    </source>
</evidence>
<evidence type="ECO:0000313" key="2">
    <source>
        <dbReference type="Proteomes" id="UP000823388"/>
    </source>
</evidence>
<name>A0A8T0RUJ8_PANVG</name>
<reference evidence="1" key="1">
    <citation type="submission" date="2020-05" db="EMBL/GenBank/DDBJ databases">
        <title>WGS assembly of Panicum virgatum.</title>
        <authorList>
            <person name="Lovell J.T."/>
            <person name="Jenkins J."/>
            <person name="Shu S."/>
            <person name="Juenger T.E."/>
            <person name="Schmutz J."/>
        </authorList>
    </citation>
    <scope>NUCLEOTIDE SEQUENCE</scope>
    <source>
        <strain evidence="1">AP13</strain>
    </source>
</reference>
<organism evidence="1 2">
    <name type="scientific">Panicum virgatum</name>
    <name type="common">Blackwell switchgrass</name>
    <dbReference type="NCBI Taxonomy" id="38727"/>
    <lineage>
        <taxon>Eukaryota</taxon>
        <taxon>Viridiplantae</taxon>
        <taxon>Streptophyta</taxon>
        <taxon>Embryophyta</taxon>
        <taxon>Tracheophyta</taxon>
        <taxon>Spermatophyta</taxon>
        <taxon>Magnoliopsida</taxon>
        <taxon>Liliopsida</taxon>
        <taxon>Poales</taxon>
        <taxon>Poaceae</taxon>
        <taxon>PACMAD clade</taxon>
        <taxon>Panicoideae</taxon>
        <taxon>Panicodae</taxon>
        <taxon>Paniceae</taxon>
        <taxon>Panicinae</taxon>
        <taxon>Panicum</taxon>
        <taxon>Panicum sect. Hiantes</taxon>
    </lineage>
</organism>
<comment type="caution">
    <text evidence="1">The sequence shown here is derived from an EMBL/GenBank/DDBJ whole genome shotgun (WGS) entry which is preliminary data.</text>
</comment>
<gene>
    <name evidence="1" type="ORF">PVAP13_5NG222262</name>
</gene>
<proteinExistence type="predicted"/>
<dbReference type="Proteomes" id="UP000823388">
    <property type="component" value="Chromosome 5N"/>
</dbReference>
<keyword evidence="2" id="KW-1185">Reference proteome</keyword>